<reference evidence="1 2" key="1">
    <citation type="submission" date="2014-02" db="EMBL/GenBank/DDBJ databases">
        <title>Comparative genomics and transcriptomics to identify genetic mechanisms underlying the emergence of carbapenem resistant Acinetobacter baumannii (CRAb).</title>
        <authorList>
            <person name="Harris A.D."/>
            <person name="Johnson K.J."/>
            <person name="George J."/>
            <person name="Shefchek K."/>
            <person name="Daugherty S.C."/>
            <person name="Parankush S."/>
            <person name="Sadzewicz L."/>
            <person name="Tallon L."/>
            <person name="Sengamalay N."/>
            <person name="Hazen T.H."/>
            <person name="Rasko D.A."/>
        </authorList>
    </citation>
    <scope>NUCLEOTIDE SEQUENCE [LARGE SCALE GENOMIC DNA]</scope>
    <source>
        <strain evidence="1 2">625974</strain>
    </source>
</reference>
<comment type="caution">
    <text evidence="1">The sequence shown here is derived from an EMBL/GenBank/DDBJ whole genome shotgun (WGS) entry which is preliminary data.</text>
</comment>
<dbReference type="Proteomes" id="UP000021108">
    <property type="component" value="Unassembled WGS sequence"/>
</dbReference>
<dbReference type="PATRIC" id="fig|1310607.3.peg.2219"/>
<dbReference type="AlphaFoldDB" id="A0A009PDJ6"/>
<sequence>MKLLALVSMGVAASYWYKTIKNSKPTLLNPNFDEIVKNFVLAEFKA</sequence>
<evidence type="ECO:0000313" key="2">
    <source>
        <dbReference type="Proteomes" id="UP000021108"/>
    </source>
</evidence>
<evidence type="ECO:0000313" key="1">
    <source>
        <dbReference type="EMBL" id="EXC06966.1"/>
    </source>
</evidence>
<protein>
    <submittedName>
        <fullName evidence="1">Uncharacterized protein</fullName>
    </submittedName>
</protein>
<dbReference type="EMBL" id="JEXD01000018">
    <property type="protein sequence ID" value="EXC06966.1"/>
    <property type="molecule type" value="Genomic_DNA"/>
</dbReference>
<dbReference type="RefSeq" id="WP_000770271.1">
    <property type="nucleotide sequence ID" value="NZ_JEXD01000018.1"/>
</dbReference>
<proteinExistence type="predicted"/>
<gene>
    <name evidence="1" type="ORF">J506_2289</name>
</gene>
<accession>A0A009PDJ6</accession>
<organism evidence="1 2">
    <name type="scientific">Acinetobacter baumannii 625974</name>
    <dbReference type="NCBI Taxonomy" id="1310607"/>
    <lineage>
        <taxon>Bacteria</taxon>
        <taxon>Pseudomonadati</taxon>
        <taxon>Pseudomonadota</taxon>
        <taxon>Gammaproteobacteria</taxon>
        <taxon>Moraxellales</taxon>
        <taxon>Moraxellaceae</taxon>
        <taxon>Acinetobacter</taxon>
        <taxon>Acinetobacter calcoaceticus/baumannii complex</taxon>
    </lineage>
</organism>
<name>A0A009PDJ6_ACIBA</name>